<comment type="similarity">
    <text evidence="6">Belongs to the ABC-4 integral membrane protein family.</text>
</comment>
<evidence type="ECO:0000259" key="7">
    <source>
        <dbReference type="Pfam" id="PF02687"/>
    </source>
</evidence>
<evidence type="ECO:0000256" key="6">
    <source>
        <dbReference type="PIRNR" id="PIRNR018968"/>
    </source>
</evidence>
<feature type="transmembrane region" description="Helical" evidence="6">
    <location>
        <begin position="279"/>
        <end position="304"/>
    </location>
</feature>
<keyword evidence="4 6" id="KW-1133">Transmembrane helix</keyword>
<sequence>MFYLKLAWNNIKSSKKAYAPFLLASFVLYSLTCSILLIMTSPMRERMDTAAIILPLGVVVLTILSIAMEIYSYNILLKQRSKEFGLYNILGMNKRQVGWVSTLELGIIFLILVILGSIFSGIFANFLYLIFVNIINYDKLILTLSPLAFVLNALLFAGIFFILMLVGLRRIGKTSPLSLFKSSEQGEKEPRGNMLLAFLSVLFIGAGYGISIYSKDLSALLVILYFFVAVVLVILGTYLFYISFMAWYLKKKRSNKGYFYQPKHFITTSQMIFRMKANAAGLASITLLSVMAFVSIGTTAALYANTQTQTNKIFPNSAKISLTVDGFSDEGQALLDKYVLSKLDSKKKVVGYTSSLISFPLENRDRISYANIEEMMQKGAETGFVFVVTQDDFKKLGNDVPNLSANQVAFFKQQGNSHYKTMNLLGNQFDVVKNYKTALIPEVYYIYNGAVMVVANEEVASRLKTSFKEIMDSAVTFPPNTYTAHLDLTKEEAEKLNLASGVGIVDDAGNGIGDIQFRQDALDEGYTLFGGMLFTGVVLGLSFLLGAALIIYYKQYSEGQEDKKSYKILQEVGMSKEDVKKTISSQTILVFFMPLGIAALHYVVAIPMLKQMLLFFGVASSNLVYLVAGVTMLIIGILYYGIYKITSRTYYKLVER</sequence>
<comment type="caution">
    <text evidence="8">The sequence shown here is derived from an EMBL/GenBank/DDBJ whole genome shotgun (WGS) entry which is preliminary data.</text>
</comment>
<gene>
    <name evidence="8" type="ORF">EAF07_00095</name>
</gene>
<accession>A0A3L9E1Y7</accession>
<feature type="transmembrane region" description="Helical" evidence="6">
    <location>
        <begin position="526"/>
        <end position="553"/>
    </location>
</feature>
<dbReference type="RefSeq" id="WP_121834271.1">
    <property type="nucleotide sequence ID" value="NZ_CP163513.1"/>
</dbReference>
<dbReference type="InterPro" id="IPR052536">
    <property type="entry name" value="ABC-4_Integral_Memb_Prot"/>
</dbReference>
<keyword evidence="6" id="KW-0813">Transport</keyword>
<dbReference type="Proteomes" id="UP000279194">
    <property type="component" value="Unassembled WGS sequence"/>
</dbReference>
<dbReference type="AlphaFoldDB" id="A0A3L9E1Y7"/>
<evidence type="ECO:0000313" key="8">
    <source>
        <dbReference type="EMBL" id="RLY05140.1"/>
    </source>
</evidence>
<feature type="transmembrane region" description="Helical" evidence="6">
    <location>
        <begin position="192"/>
        <end position="213"/>
    </location>
</feature>
<dbReference type="PIRSF" id="PIRSF018968">
    <property type="entry name" value="ABC_permease_BceB"/>
    <property type="match status" value="1"/>
</dbReference>
<dbReference type="InterPro" id="IPR027022">
    <property type="entry name" value="ABC_permease_BceB-typ"/>
</dbReference>
<feature type="transmembrane region" description="Helical" evidence="6">
    <location>
        <begin position="583"/>
        <end position="603"/>
    </location>
</feature>
<name>A0A3L9E1Y7_9STRE</name>
<keyword evidence="3 6" id="KW-0812">Transmembrane</keyword>
<protein>
    <submittedName>
        <fullName evidence="8">FtsX-like permease family protein</fullName>
    </submittedName>
</protein>
<dbReference type="GO" id="GO:0005886">
    <property type="term" value="C:plasma membrane"/>
    <property type="evidence" value="ECO:0007669"/>
    <property type="project" value="UniProtKB-SubCell"/>
</dbReference>
<dbReference type="PANTHER" id="PTHR46795">
    <property type="entry name" value="ABC TRANSPORTER PERMEASE-RELATED-RELATED"/>
    <property type="match status" value="1"/>
</dbReference>
<dbReference type="EMBL" id="RCVM01000001">
    <property type="protein sequence ID" value="RLY05140.1"/>
    <property type="molecule type" value="Genomic_DNA"/>
</dbReference>
<keyword evidence="9" id="KW-1185">Reference proteome</keyword>
<keyword evidence="2 6" id="KW-1003">Cell membrane</keyword>
<evidence type="ECO:0000256" key="2">
    <source>
        <dbReference type="ARBA" id="ARBA00022475"/>
    </source>
</evidence>
<dbReference type="GO" id="GO:0055085">
    <property type="term" value="P:transmembrane transport"/>
    <property type="evidence" value="ECO:0007669"/>
    <property type="project" value="UniProtKB-UniRule"/>
</dbReference>
<feature type="transmembrane region" description="Helical" evidence="6">
    <location>
        <begin position="52"/>
        <end position="76"/>
    </location>
</feature>
<feature type="transmembrane region" description="Helical" evidence="6">
    <location>
        <begin position="150"/>
        <end position="171"/>
    </location>
</feature>
<comment type="subcellular location">
    <subcellularLocation>
        <location evidence="1 6">Cell membrane</location>
        <topology evidence="1 6">Multi-pass membrane protein</topology>
    </subcellularLocation>
</comment>
<feature type="domain" description="ABC3 transporter permease C-terminal" evidence="7">
    <location>
        <begin position="538"/>
        <end position="647"/>
    </location>
</feature>
<evidence type="ECO:0000256" key="3">
    <source>
        <dbReference type="ARBA" id="ARBA00022692"/>
    </source>
</evidence>
<evidence type="ECO:0000256" key="5">
    <source>
        <dbReference type="ARBA" id="ARBA00023136"/>
    </source>
</evidence>
<feature type="transmembrane region" description="Helical" evidence="6">
    <location>
        <begin position="97"/>
        <end position="130"/>
    </location>
</feature>
<dbReference type="OrthoDB" id="1705903at2"/>
<dbReference type="PANTHER" id="PTHR46795:SF3">
    <property type="entry name" value="ABC TRANSPORTER PERMEASE"/>
    <property type="match status" value="1"/>
</dbReference>
<dbReference type="InterPro" id="IPR003838">
    <property type="entry name" value="ABC3_permease_C"/>
</dbReference>
<proteinExistence type="inferred from homology"/>
<feature type="transmembrane region" description="Helical" evidence="6">
    <location>
        <begin position="219"/>
        <end position="249"/>
    </location>
</feature>
<evidence type="ECO:0000313" key="9">
    <source>
        <dbReference type="Proteomes" id="UP000279194"/>
    </source>
</evidence>
<dbReference type="Pfam" id="PF02687">
    <property type="entry name" value="FtsX"/>
    <property type="match status" value="2"/>
</dbReference>
<evidence type="ECO:0000256" key="4">
    <source>
        <dbReference type="ARBA" id="ARBA00022989"/>
    </source>
</evidence>
<evidence type="ECO:0000256" key="1">
    <source>
        <dbReference type="ARBA" id="ARBA00004651"/>
    </source>
</evidence>
<feature type="domain" description="ABC3 transporter permease C-terminal" evidence="7">
    <location>
        <begin position="58"/>
        <end position="176"/>
    </location>
</feature>
<keyword evidence="5 6" id="KW-0472">Membrane</keyword>
<feature type="transmembrane region" description="Helical" evidence="6">
    <location>
        <begin position="623"/>
        <end position="642"/>
    </location>
</feature>
<reference evidence="8 9" key="1">
    <citation type="submission" date="2018-10" db="EMBL/GenBank/DDBJ databases">
        <title>Streptococcus hillyeri sp. nov., isolated from equine tracheal sample.</title>
        <authorList>
            <person name="Macfadyen A.C."/>
            <person name="Waller A."/>
            <person name="Paterson G.K."/>
        </authorList>
    </citation>
    <scope>NUCLEOTIDE SEQUENCE [LARGE SCALE GENOMIC DNA]</scope>
    <source>
        <strain evidence="8 9">28462</strain>
    </source>
</reference>
<organism evidence="8 9">
    <name type="scientific">Streptococcus hillyeri</name>
    <dbReference type="NCBI Taxonomy" id="2282420"/>
    <lineage>
        <taxon>Bacteria</taxon>
        <taxon>Bacillati</taxon>
        <taxon>Bacillota</taxon>
        <taxon>Bacilli</taxon>
        <taxon>Lactobacillales</taxon>
        <taxon>Streptococcaceae</taxon>
        <taxon>Streptococcus</taxon>
    </lineage>
</organism>
<feature type="transmembrane region" description="Helical" evidence="6">
    <location>
        <begin position="21"/>
        <end position="40"/>
    </location>
</feature>